<comment type="caution">
    <text evidence="2">The sequence shown here is derived from an EMBL/GenBank/DDBJ whole genome shotgun (WGS) entry which is preliminary data.</text>
</comment>
<evidence type="ECO:0000313" key="3">
    <source>
        <dbReference type="Proteomes" id="UP000194236"/>
    </source>
</evidence>
<evidence type="ECO:0000256" key="1">
    <source>
        <dbReference type="SAM" id="SignalP"/>
    </source>
</evidence>
<gene>
    <name evidence="2" type="ORF">BLA29_008507</name>
</gene>
<keyword evidence="1" id="KW-0732">Signal</keyword>
<feature type="chain" id="PRO_5012147030" evidence="1">
    <location>
        <begin position="23"/>
        <end position="103"/>
    </location>
</feature>
<name>A0A1Y3BIG5_EURMA</name>
<organism evidence="2 3">
    <name type="scientific">Euroglyphus maynei</name>
    <name type="common">Mayne's house dust mite</name>
    <dbReference type="NCBI Taxonomy" id="6958"/>
    <lineage>
        <taxon>Eukaryota</taxon>
        <taxon>Metazoa</taxon>
        <taxon>Ecdysozoa</taxon>
        <taxon>Arthropoda</taxon>
        <taxon>Chelicerata</taxon>
        <taxon>Arachnida</taxon>
        <taxon>Acari</taxon>
        <taxon>Acariformes</taxon>
        <taxon>Sarcoptiformes</taxon>
        <taxon>Astigmata</taxon>
        <taxon>Psoroptidia</taxon>
        <taxon>Analgoidea</taxon>
        <taxon>Pyroglyphidae</taxon>
        <taxon>Pyroglyphinae</taxon>
        <taxon>Euroglyphus</taxon>
    </lineage>
</organism>
<protein>
    <submittedName>
        <fullName evidence="2">Uncharacterized protein</fullName>
    </submittedName>
</protein>
<dbReference type="Proteomes" id="UP000194236">
    <property type="component" value="Unassembled WGS sequence"/>
</dbReference>
<dbReference type="AlphaFoldDB" id="A0A1Y3BIG5"/>
<keyword evidence="3" id="KW-1185">Reference proteome</keyword>
<reference evidence="2 3" key="1">
    <citation type="submission" date="2017-03" db="EMBL/GenBank/DDBJ databases">
        <title>Genome Survey of Euroglyphus maynei.</title>
        <authorList>
            <person name="Arlian L.G."/>
            <person name="Morgan M.S."/>
            <person name="Rider S.D."/>
        </authorList>
    </citation>
    <scope>NUCLEOTIDE SEQUENCE [LARGE SCALE GENOMIC DNA]</scope>
    <source>
        <strain evidence="2">Arlian Lab</strain>
        <tissue evidence="2">Whole body</tissue>
    </source>
</reference>
<dbReference type="OrthoDB" id="6513908at2759"/>
<feature type="signal peptide" evidence="1">
    <location>
        <begin position="1"/>
        <end position="22"/>
    </location>
</feature>
<dbReference type="EMBL" id="MUJZ01021866">
    <property type="protein sequence ID" value="OTF79688.1"/>
    <property type="molecule type" value="Genomic_DNA"/>
</dbReference>
<accession>A0A1Y3BIG5</accession>
<sequence>MSWNLLIIFVLAVSVHMRMANASFMLTRDDCADLYSMIGASGQQQPDNAVDIIRRITQHRMNGDGLVRLYDLCLRSEEGIRYRRALWRPSLLNASRQDYSNSH</sequence>
<evidence type="ECO:0000313" key="2">
    <source>
        <dbReference type="EMBL" id="OTF79688.1"/>
    </source>
</evidence>
<proteinExistence type="predicted"/>